<protein>
    <recommendedName>
        <fullName evidence="8 10">Man(5)GlcNAc(2)-PP-dolichol translocation protein RFT1</fullName>
    </recommendedName>
</protein>
<comment type="similarity">
    <text evidence="3 10">Belongs to the RFT1 family.</text>
</comment>
<evidence type="ECO:0000256" key="2">
    <source>
        <dbReference type="ARBA" id="ARBA00004922"/>
    </source>
</evidence>
<comment type="pathway">
    <text evidence="2">Protein modification; protein glycosylation.</text>
</comment>
<keyword evidence="12" id="KW-1185">Reference proteome</keyword>
<feature type="transmembrane region" description="Helical" evidence="10">
    <location>
        <begin position="407"/>
        <end position="427"/>
    </location>
</feature>
<dbReference type="STRING" id="742152.A0A2H3JKB6"/>
<feature type="transmembrane region" description="Helical" evidence="10">
    <location>
        <begin position="465"/>
        <end position="485"/>
    </location>
</feature>
<organism evidence="11 12">
    <name type="scientific">Wolfiporia cocos (strain MD-104)</name>
    <name type="common">Brown rot fungus</name>
    <dbReference type="NCBI Taxonomy" id="742152"/>
    <lineage>
        <taxon>Eukaryota</taxon>
        <taxon>Fungi</taxon>
        <taxon>Dikarya</taxon>
        <taxon>Basidiomycota</taxon>
        <taxon>Agaricomycotina</taxon>
        <taxon>Agaricomycetes</taxon>
        <taxon>Polyporales</taxon>
        <taxon>Phaeolaceae</taxon>
        <taxon>Wolfiporia</taxon>
    </lineage>
</organism>
<reference evidence="11 12" key="1">
    <citation type="journal article" date="2012" name="Science">
        <title>The Paleozoic origin of enzymatic lignin decomposition reconstructed from 31 fungal genomes.</title>
        <authorList>
            <person name="Floudas D."/>
            <person name="Binder M."/>
            <person name="Riley R."/>
            <person name="Barry K."/>
            <person name="Blanchette R.A."/>
            <person name="Henrissat B."/>
            <person name="Martinez A.T."/>
            <person name="Otillar R."/>
            <person name="Spatafora J.W."/>
            <person name="Yadav J.S."/>
            <person name="Aerts A."/>
            <person name="Benoit I."/>
            <person name="Boyd A."/>
            <person name="Carlson A."/>
            <person name="Copeland A."/>
            <person name="Coutinho P.M."/>
            <person name="de Vries R.P."/>
            <person name="Ferreira P."/>
            <person name="Findley K."/>
            <person name="Foster B."/>
            <person name="Gaskell J."/>
            <person name="Glotzer D."/>
            <person name="Gorecki P."/>
            <person name="Heitman J."/>
            <person name="Hesse C."/>
            <person name="Hori C."/>
            <person name="Igarashi K."/>
            <person name="Jurgens J.A."/>
            <person name="Kallen N."/>
            <person name="Kersten P."/>
            <person name="Kohler A."/>
            <person name="Kuees U."/>
            <person name="Kumar T.K.A."/>
            <person name="Kuo A."/>
            <person name="LaButti K."/>
            <person name="Larrondo L.F."/>
            <person name="Lindquist E."/>
            <person name="Ling A."/>
            <person name="Lombard V."/>
            <person name="Lucas S."/>
            <person name="Lundell T."/>
            <person name="Martin R."/>
            <person name="McLaughlin D.J."/>
            <person name="Morgenstern I."/>
            <person name="Morin E."/>
            <person name="Murat C."/>
            <person name="Nagy L.G."/>
            <person name="Nolan M."/>
            <person name="Ohm R.A."/>
            <person name="Patyshakuliyeva A."/>
            <person name="Rokas A."/>
            <person name="Ruiz-Duenas F.J."/>
            <person name="Sabat G."/>
            <person name="Salamov A."/>
            <person name="Samejima M."/>
            <person name="Schmutz J."/>
            <person name="Slot J.C."/>
            <person name="St John F."/>
            <person name="Stenlid J."/>
            <person name="Sun H."/>
            <person name="Sun S."/>
            <person name="Syed K."/>
            <person name="Tsang A."/>
            <person name="Wiebenga A."/>
            <person name="Young D."/>
            <person name="Pisabarro A."/>
            <person name="Eastwood D.C."/>
            <person name="Martin F."/>
            <person name="Cullen D."/>
            <person name="Grigoriev I.V."/>
            <person name="Hibbett D.S."/>
        </authorList>
    </citation>
    <scope>NUCLEOTIDE SEQUENCE [LARGE SCALE GENOMIC DNA]</scope>
    <source>
        <strain evidence="11 12">MD-104</strain>
    </source>
</reference>
<feature type="transmembrane region" description="Helical" evidence="10">
    <location>
        <begin position="97"/>
        <end position="122"/>
    </location>
</feature>
<dbReference type="AlphaFoldDB" id="A0A2H3JKB6"/>
<proteinExistence type="inferred from homology"/>
<evidence type="ECO:0000256" key="3">
    <source>
        <dbReference type="ARBA" id="ARBA00010288"/>
    </source>
</evidence>
<keyword evidence="4 10" id="KW-0812">Transmembrane</keyword>
<evidence type="ECO:0000256" key="9">
    <source>
        <dbReference type="ARBA" id="ARBA00045912"/>
    </source>
</evidence>
<evidence type="ECO:0000313" key="11">
    <source>
        <dbReference type="EMBL" id="PCH40303.1"/>
    </source>
</evidence>
<dbReference type="InterPro" id="IPR007594">
    <property type="entry name" value="RFT1"/>
</dbReference>
<feature type="transmembrane region" description="Helical" evidence="10">
    <location>
        <begin position="50"/>
        <end position="69"/>
    </location>
</feature>
<evidence type="ECO:0000256" key="6">
    <source>
        <dbReference type="ARBA" id="ARBA00022989"/>
    </source>
</evidence>
<dbReference type="Pfam" id="PF04506">
    <property type="entry name" value="Rft-1"/>
    <property type="match status" value="1"/>
</dbReference>
<dbReference type="PANTHER" id="PTHR13117:SF5">
    <property type="entry name" value="PROTEIN RFT1 HOMOLOG"/>
    <property type="match status" value="1"/>
</dbReference>
<dbReference type="OMA" id="WPGKLFG"/>
<dbReference type="Proteomes" id="UP000218811">
    <property type="component" value="Unassembled WGS sequence"/>
</dbReference>
<evidence type="ECO:0000256" key="4">
    <source>
        <dbReference type="ARBA" id="ARBA00022692"/>
    </source>
</evidence>
<dbReference type="EMBL" id="KB468053">
    <property type="protein sequence ID" value="PCH40303.1"/>
    <property type="molecule type" value="Genomic_DNA"/>
</dbReference>
<feature type="transmembrane region" description="Helical" evidence="10">
    <location>
        <begin position="433"/>
        <end position="453"/>
    </location>
</feature>
<feature type="transmembrane region" description="Helical" evidence="10">
    <location>
        <begin position="168"/>
        <end position="187"/>
    </location>
</feature>
<comment type="function">
    <text evidence="9 10">Intramembrane glycolipid transporter that operates in the biosynthetic pathway of dolichol-linked oligosaccharides, the glycan precursors employed in protein asparagine (N)-glycosylation. The sequential addition of sugars to dolichol pyrophosphate produces dolichol-linked oligosaccharides containing fourteen sugars, including two GlcNAcs, nine mannoses and three glucoses. Once assembled, the oligosaccharide is transferred from the lipid to nascent proteins by oligosaccharyltransferases. The assembly of dolichol-linked oligosaccharides begins on the cytosolic side of the endoplasmic reticulum membrane and finishes in its lumen. RFT1 could mediate the translocation of the cytosolically oriented intermediate DolPP-GlcNAc2Man5, produced by ALG11, into the ER lumen where dolichol-linked oligosaccharides assembly continues. However, the intramembrane lipid transporter activity could not be confirmed in vitro.</text>
</comment>
<keyword evidence="10" id="KW-0813">Transport</keyword>
<dbReference type="PANTHER" id="PTHR13117">
    <property type="entry name" value="ENDOPLASMIC RETICULUM MULTISPAN TRANSMEMBRANE PROTEIN-RELATED"/>
    <property type="match status" value="1"/>
</dbReference>
<evidence type="ECO:0000313" key="12">
    <source>
        <dbReference type="Proteomes" id="UP000218811"/>
    </source>
</evidence>
<feature type="transmembrane region" description="Helical" evidence="10">
    <location>
        <begin position="375"/>
        <end position="395"/>
    </location>
</feature>
<keyword evidence="7 10" id="KW-0472">Membrane</keyword>
<feature type="transmembrane region" description="Helical" evidence="10">
    <location>
        <begin position="134"/>
        <end position="156"/>
    </location>
</feature>
<evidence type="ECO:0000256" key="8">
    <source>
        <dbReference type="ARBA" id="ARBA00044793"/>
    </source>
</evidence>
<dbReference type="GO" id="GO:0034203">
    <property type="term" value="P:glycolipid translocation"/>
    <property type="evidence" value="ECO:0007669"/>
    <property type="project" value="TreeGrafter"/>
</dbReference>
<evidence type="ECO:0000256" key="7">
    <source>
        <dbReference type="ARBA" id="ARBA00023136"/>
    </source>
</evidence>
<feature type="transmembrane region" description="Helical" evidence="10">
    <location>
        <begin position="505"/>
        <end position="529"/>
    </location>
</feature>
<comment type="subcellular location">
    <subcellularLocation>
        <location evidence="1 10">Endoplasmic reticulum membrane</location>
        <topology evidence="1 10">Multi-pass membrane protein</topology>
    </subcellularLocation>
</comment>
<feature type="transmembrane region" description="Helical" evidence="10">
    <location>
        <begin position="328"/>
        <end position="355"/>
    </location>
</feature>
<dbReference type="GO" id="GO:0006488">
    <property type="term" value="P:dolichol-linked oligosaccharide biosynthetic process"/>
    <property type="evidence" value="ECO:0007669"/>
    <property type="project" value="InterPro"/>
</dbReference>
<dbReference type="OrthoDB" id="9979195at2759"/>
<evidence type="ECO:0000256" key="1">
    <source>
        <dbReference type="ARBA" id="ARBA00004477"/>
    </source>
</evidence>
<name>A0A2H3JKB6_WOLCO</name>
<keyword evidence="6 10" id="KW-1133">Transmembrane helix</keyword>
<accession>A0A2H3JKB6</accession>
<feature type="transmembrane region" description="Helical" evidence="10">
    <location>
        <begin position="193"/>
        <end position="217"/>
    </location>
</feature>
<evidence type="ECO:0000256" key="10">
    <source>
        <dbReference type="RuleBase" id="RU365067"/>
    </source>
</evidence>
<gene>
    <name evidence="11" type="ORF">WOLCODRAFT_98669</name>
</gene>
<evidence type="ECO:0000256" key="5">
    <source>
        <dbReference type="ARBA" id="ARBA00022824"/>
    </source>
</evidence>
<keyword evidence="5 10" id="KW-0256">Endoplasmic reticulum</keyword>
<sequence>MASDTREPSSDVLLSKALTSVSSLVLLQLLSRLFTFVLNQALIRIVSPQVFGTAAIQFELLLSTILFLSREGVRNALLRASDKTQETKRAAVADRNLITNISVLPGLLGIPFAVSVALVYIYTTSTATRSQPHFGFSVTIYALAALFELLSEPAFIRAQNELRFDLRVRAEGIAVALKSVVTFMILWMGSVNWALPAFALGQAAYGVTLLATFMAAYRGNVTVWPKKVTTVVHGNVMSQYFEPELLQLSAVMTSQSLIKHFLTEGDKFMVSRFSPLADQGGYAIASNYGSLVARIVFQPIEETCRVFFARLLAPSSVTSDSLRTASHILLSILLLFIHLLLFLETFGPPYFAVAVTLVLPPRFLATSAPAILRVYIHYIPMMAFNGVLEAFFSSASSPVDLHAQSRWMVAFSVVFVFAAVGLARSVAMGDAGLIWANIINLACRAGYAALFAAQYFKSKAVEDFRWARIVPPKSVLGVFAISAAVTRWSEQRYQNNLSALGAQLGHVAVGGCCLMACLAACIVFERAALAQACSFVRRRPA</sequence>
<dbReference type="GO" id="GO:0005789">
    <property type="term" value="C:endoplasmic reticulum membrane"/>
    <property type="evidence" value="ECO:0007669"/>
    <property type="project" value="UniProtKB-SubCell"/>
</dbReference>
<feature type="transmembrane region" description="Helical" evidence="10">
    <location>
        <begin position="12"/>
        <end position="30"/>
    </location>
</feature>